<dbReference type="AlphaFoldDB" id="A0A9R1U4D4"/>
<dbReference type="PANTHER" id="PTHR21137">
    <property type="entry name" value="ODORANT RECEPTOR"/>
    <property type="match status" value="1"/>
</dbReference>
<dbReference type="OrthoDB" id="6597368at2759"/>
<evidence type="ECO:0000256" key="8">
    <source>
        <dbReference type="ARBA" id="ARBA00023170"/>
    </source>
</evidence>
<evidence type="ECO:0000256" key="10">
    <source>
        <dbReference type="RuleBase" id="RU351113"/>
    </source>
</evidence>
<keyword evidence="6 10" id="KW-1133">Transmembrane helix</keyword>
<comment type="subcellular location">
    <subcellularLocation>
        <location evidence="1 10">Cell membrane</location>
        <topology evidence="1 10">Multi-pass membrane protein</topology>
    </subcellularLocation>
</comment>
<keyword evidence="2" id="KW-1003">Cell membrane</keyword>
<evidence type="ECO:0000256" key="7">
    <source>
        <dbReference type="ARBA" id="ARBA00023136"/>
    </source>
</evidence>
<name>A0A9R1U4D4_9HYME</name>
<dbReference type="Pfam" id="PF02949">
    <property type="entry name" value="7tm_6"/>
    <property type="match status" value="1"/>
</dbReference>
<keyword evidence="7 10" id="KW-0472">Membrane</keyword>
<evidence type="ECO:0000313" key="12">
    <source>
        <dbReference type="RefSeq" id="XP_011308084.1"/>
    </source>
</evidence>
<keyword evidence="5 10" id="KW-0552">Olfaction</keyword>
<proteinExistence type="inferred from homology"/>
<evidence type="ECO:0000256" key="2">
    <source>
        <dbReference type="ARBA" id="ARBA00022475"/>
    </source>
</evidence>
<accession>A0A9R1U4D4</accession>
<dbReference type="GeneID" id="105269487"/>
<dbReference type="GO" id="GO:0007165">
    <property type="term" value="P:signal transduction"/>
    <property type="evidence" value="ECO:0007669"/>
    <property type="project" value="UniProtKB-KW"/>
</dbReference>
<organism evidence="11 12">
    <name type="scientific">Fopius arisanus</name>
    <dbReference type="NCBI Taxonomy" id="64838"/>
    <lineage>
        <taxon>Eukaryota</taxon>
        <taxon>Metazoa</taxon>
        <taxon>Ecdysozoa</taxon>
        <taxon>Arthropoda</taxon>
        <taxon>Hexapoda</taxon>
        <taxon>Insecta</taxon>
        <taxon>Pterygota</taxon>
        <taxon>Neoptera</taxon>
        <taxon>Endopterygota</taxon>
        <taxon>Hymenoptera</taxon>
        <taxon>Apocrita</taxon>
        <taxon>Ichneumonoidea</taxon>
        <taxon>Braconidae</taxon>
        <taxon>Opiinae</taxon>
        <taxon>Fopius</taxon>
    </lineage>
</organism>
<dbReference type="GO" id="GO:0005886">
    <property type="term" value="C:plasma membrane"/>
    <property type="evidence" value="ECO:0007669"/>
    <property type="project" value="UniProtKB-SubCell"/>
</dbReference>
<evidence type="ECO:0000313" key="11">
    <source>
        <dbReference type="Proteomes" id="UP000694866"/>
    </source>
</evidence>
<comment type="caution">
    <text evidence="10">Lacks conserved residue(s) required for the propagation of feature annotation.</text>
</comment>
<feature type="transmembrane region" description="Helical" evidence="10">
    <location>
        <begin position="357"/>
        <end position="380"/>
    </location>
</feature>
<gene>
    <name evidence="12" type="primary">LOC105269487</name>
</gene>
<keyword evidence="8 10" id="KW-0675">Receptor</keyword>
<keyword evidence="4 10" id="KW-0812">Transmembrane</keyword>
<keyword evidence="3 10" id="KW-0716">Sensory transduction</keyword>
<dbReference type="Proteomes" id="UP000694866">
    <property type="component" value="Unplaced"/>
</dbReference>
<evidence type="ECO:0000256" key="3">
    <source>
        <dbReference type="ARBA" id="ARBA00022606"/>
    </source>
</evidence>
<dbReference type="InterPro" id="IPR004117">
    <property type="entry name" value="7tm6_olfct_rcpt"/>
</dbReference>
<reference evidence="12" key="1">
    <citation type="submission" date="2025-08" db="UniProtKB">
        <authorList>
            <consortium name="RefSeq"/>
        </authorList>
    </citation>
    <scope>IDENTIFICATION</scope>
    <source>
        <strain evidence="12">USDA-PBARC FA_bdor</strain>
        <tissue evidence="12">Whole organism</tissue>
    </source>
</reference>
<keyword evidence="11" id="KW-1185">Reference proteome</keyword>
<keyword evidence="9 10" id="KW-0807">Transducer</keyword>
<dbReference type="PANTHER" id="PTHR21137:SF35">
    <property type="entry name" value="ODORANT RECEPTOR 19A-RELATED"/>
    <property type="match status" value="1"/>
</dbReference>
<dbReference type="RefSeq" id="XP_011308084.1">
    <property type="nucleotide sequence ID" value="XM_011309782.1"/>
</dbReference>
<evidence type="ECO:0000256" key="4">
    <source>
        <dbReference type="ARBA" id="ARBA00022692"/>
    </source>
</evidence>
<comment type="similarity">
    <text evidence="10">Belongs to the insect chemoreceptor superfamily. Heteromeric odorant receptor channel (TC 1.A.69) family.</text>
</comment>
<feature type="transmembrane region" description="Helical" evidence="10">
    <location>
        <begin position="32"/>
        <end position="55"/>
    </location>
</feature>
<protein>
    <recommendedName>
        <fullName evidence="10">Odorant receptor</fullName>
    </recommendedName>
</protein>
<dbReference type="GO" id="GO:0005549">
    <property type="term" value="F:odorant binding"/>
    <property type="evidence" value="ECO:0007669"/>
    <property type="project" value="InterPro"/>
</dbReference>
<evidence type="ECO:0000256" key="6">
    <source>
        <dbReference type="ARBA" id="ARBA00022989"/>
    </source>
</evidence>
<evidence type="ECO:0000256" key="9">
    <source>
        <dbReference type="ARBA" id="ARBA00023224"/>
    </source>
</evidence>
<evidence type="ECO:0000256" key="5">
    <source>
        <dbReference type="ARBA" id="ARBA00022725"/>
    </source>
</evidence>
<feature type="transmembrane region" description="Helical" evidence="10">
    <location>
        <begin position="67"/>
        <end position="85"/>
    </location>
</feature>
<feature type="transmembrane region" description="Helical" evidence="10">
    <location>
        <begin position="262"/>
        <end position="285"/>
    </location>
</feature>
<evidence type="ECO:0000256" key="1">
    <source>
        <dbReference type="ARBA" id="ARBA00004651"/>
    </source>
</evidence>
<dbReference type="GO" id="GO:0004984">
    <property type="term" value="F:olfactory receptor activity"/>
    <property type="evidence" value="ECO:0007669"/>
    <property type="project" value="InterPro"/>
</dbReference>
<dbReference type="KEGG" id="fas:105269487"/>
<sequence>MAILSENFRFLYYFGIWPSVYWHSRSWKTAVYSIYTSYIISSIYWFTISGSIYLLVITDDVEDFSDASFMLLSLLALCAKIVVTISKRSEIVEVIAALENYPYKPVDPDTQMVQDKVDEYIRLCTIIYGGLGEASVCCGTIAPFFQNIPFGFFPYKAWVPYDYSDPGIYWFTFCQQLATVFIAANINIGFDTVVFGLLMQVCAQFKMLKHRLEMIIHEYSEERIMTGDKINFALMKNYEECITECIKSHVAIFRLFDKINSIFSSLIFIQYSVSSIIICSSVLLLSHIPVSSSKFQLIMMYMLCMLSQIFIWCAAGNEATLEGQSIARAIYNTEWYYLTDNMKKKLEFMMFRSMKPIIFVSYHIVVLSLQSFCVLLKTSYTAYTMLQQFSY</sequence>
<feature type="transmembrane region" description="Helical" evidence="10">
    <location>
        <begin position="297"/>
        <end position="315"/>
    </location>
</feature>